<name>A0A9Q3D4A7_9BASI</name>
<dbReference type="OrthoDB" id="2519218at2759"/>
<comment type="caution">
    <text evidence="2">The sequence shown here is derived from an EMBL/GenBank/DDBJ whole genome shotgun (WGS) entry which is preliminary data.</text>
</comment>
<dbReference type="Proteomes" id="UP000765509">
    <property type="component" value="Unassembled WGS sequence"/>
</dbReference>
<gene>
    <name evidence="2" type="ORF">O181_034962</name>
</gene>
<accession>A0A9Q3D4A7</accession>
<sequence length="145" mass="16915">MRDGLQQLKELSEDVNTPKKVWRDKPNTQVSGIGPNAQPFRPRNALAPLPTSHQPYVLEKLYPRPPLNCYYYLENGHSLTRCSYLEEDIDKRIVSRQGLNFLYPNVERVPSEGTKSPKYLVREFNKEKKEISKKTIENPLERTED</sequence>
<reference evidence="2" key="1">
    <citation type="submission" date="2021-03" db="EMBL/GenBank/DDBJ databases">
        <title>Draft genome sequence of rust myrtle Austropuccinia psidii MF-1, a brazilian biotype.</title>
        <authorList>
            <person name="Quecine M.C."/>
            <person name="Pachon D.M.R."/>
            <person name="Bonatelli M.L."/>
            <person name="Correr F.H."/>
            <person name="Franceschini L.M."/>
            <person name="Leite T.F."/>
            <person name="Margarido G.R.A."/>
            <person name="Almeida C.A."/>
            <person name="Ferrarezi J.A."/>
            <person name="Labate C.A."/>
        </authorList>
    </citation>
    <scope>NUCLEOTIDE SEQUENCE</scope>
    <source>
        <strain evidence="2">MF-1</strain>
    </source>
</reference>
<organism evidence="2 3">
    <name type="scientific">Austropuccinia psidii MF-1</name>
    <dbReference type="NCBI Taxonomy" id="1389203"/>
    <lineage>
        <taxon>Eukaryota</taxon>
        <taxon>Fungi</taxon>
        <taxon>Dikarya</taxon>
        <taxon>Basidiomycota</taxon>
        <taxon>Pucciniomycotina</taxon>
        <taxon>Pucciniomycetes</taxon>
        <taxon>Pucciniales</taxon>
        <taxon>Sphaerophragmiaceae</taxon>
        <taxon>Austropuccinia</taxon>
    </lineage>
</organism>
<evidence type="ECO:0000313" key="2">
    <source>
        <dbReference type="EMBL" id="MBW0495247.1"/>
    </source>
</evidence>
<dbReference type="AlphaFoldDB" id="A0A9Q3D4A7"/>
<proteinExistence type="predicted"/>
<dbReference type="EMBL" id="AVOT02012996">
    <property type="protein sequence ID" value="MBW0495247.1"/>
    <property type="molecule type" value="Genomic_DNA"/>
</dbReference>
<protein>
    <submittedName>
        <fullName evidence="2">Uncharacterized protein</fullName>
    </submittedName>
</protein>
<evidence type="ECO:0000313" key="3">
    <source>
        <dbReference type="Proteomes" id="UP000765509"/>
    </source>
</evidence>
<keyword evidence="3" id="KW-1185">Reference proteome</keyword>
<feature type="region of interest" description="Disordered" evidence="1">
    <location>
        <begin position="1"/>
        <end position="49"/>
    </location>
</feature>
<evidence type="ECO:0000256" key="1">
    <source>
        <dbReference type="SAM" id="MobiDB-lite"/>
    </source>
</evidence>